<dbReference type="EMBL" id="MLYV02000366">
    <property type="protein sequence ID" value="PSS05553.1"/>
    <property type="molecule type" value="Genomic_DNA"/>
</dbReference>
<feature type="compositionally biased region" description="Polar residues" evidence="1">
    <location>
        <begin position="46"/>
        <end position="60"/>
    </location>
</feature>
<dbReference type="STRING" id="98765.A0A2R6QBN8"/>
<comment type="caution">
    <text evidence="2">The sequence shown here is derived from an EMBL/GenBank/DDBJ whole genome shotgun (WGS) entry which is preliminary data.</text>
</comment>
<feature type="region of interest" description="Disordered" evidence="1">
    <location>
        <begin position="312"/>
        <end position="525"/>
    </location>
</feature>
<dbReference type="OrthoDB" id="2803148at2759"/>
<accession>A0A2R6QBN8</accession>
<organism evidence="2 3">
    <name type="scientific">Hermanssonia centrifuga</name>
    <dbReference type="NCBI Taxonomy" id="98765"/>
    <lineage>
        <taxon>Eukaryota</taxon>
        <taxon>Fungi</taxon>
        <taxon>Dikarya</taxon>
        <taxon>Basidiomycota</taxon>
        <taxon>Agaricomycotina</taxon>
        <taxon>Agaricomycetes</taxon>
        <taxon>Polyporales</taxon>
        <taxon>Meruliaceae</taxon>
        <taxon>Hermanssonia</taxon>
    </lineage>
</organism>
<feature type="compositionally biased region" description="Basic residues" evidence="1">
    <location>
        <begin position="72"/>
        <end position="86"/>
    </location>
</feature>
<name>A0A2R6QBN8_9APHY</name>
<keyword evidence="3" id="KW-1185">Reference proteome</keyword>
<protein>
    <submittedName>
        <fullName evidence="2">Uncharacterized protein</fullName>
    </submittedName>
</protein>
<feature type="compositionally biased region" description="Acidic residues" evidence="1">
    <location>
        <begin position="266"/>
        <end position="276"/>
    </location>
</feature>
<feature type="compositionally biased region" description="Low complexity" evidence="1">
    <location>
        <begin position="325"/>
        <end position="340"/>
    </location>
</feature>
<dbReference type="Proteomes" id="UP000186601">
    <property type="component" value="Unassembled WGS sequence"/>
</dbReference>
<feature type="compositionally biased region" description="Polar residues" evidence="1">
    <location>
        <begin position="13"/>
        <end position="23"/>
    </location>
</feature>
<feature type="compositionally biased region" description="Basic and acidic residues" evidence="1">
    <location>
        <begin position="508"/>
        <end position="525"/>
    </location>
</feature>
<reference evidence="2 3" key="1">
    <citation type="submission" date="2018-02" db="EMBL/GenBank/DDBJ databases">
        <title>Genome sequence of the basidiomycete white-rot fungus Phlebia centrifuga.</title>
        <authorList>
            <person name="Granchi Z."/>
            <person name="Peng M."/>
            <person name="de Vries R.P."/>
            <person name="Hilden K."/>
            <person name="Makela M.R."/>
            <person name="Grigoriev I."/>
            <person name="Riley R."/>
        </authorList>
    </citation>
    <scope>NUCLEOTIDE SEQUENCE [LARGE SCALE GENOMIC DNA]</scope>
    <source>
        <strain evidence="2 3">FBCC195</strain>
    </source>
</reference>
<feature type="compositionally biased region" description="Polar residues" evidence="1">
    <location>
        <begin position="386"/>
        <end position="400"/>
    </location>
</feature>
<proteinExistence type="predicted"/>
<feature type="region of interest" description="Disordered" evidence="1">
    <location>
        <begin position="1"/>
        <end position="102"/>
    </location>
</feature>
<feature type="compositionally biased region" description="Acidic residues" evidence="1">
    <location>
        <begin position="446"/>
        <end position="456"/>
    </location>
</feature>
<feature type="compositionally biased region" description="Basic and acidic residues" evidence="1">
    <location>
        <begin position="431"/>
        <end position="445"/>
    </location>
</feature>
<gene>
    <name evidence="2" type="ORF">PHLCEN_2v3723</name>
</gene>
<evidence type="ECO:0000256" key="1">
    <source>
        <dbReference type="SAM" id="MobiDB-lite"/>
    </source>
</evidence>
<evidence type="ECO:0000313" key="2">
    <source>
        <dbReference type="EMBL" id="PSS05553.1"/>
    </source>
</evidence>
<dbReference type="AlphaFoldDB" id="A0A2R6QBN8"/>
<sequence>MRIKNRKVLQDKTPGNTPKQEIQSQRKRHVKDIREESELLPRALTAHQQSPLKTPGSSSPARMLPVESTPLTRRHHRARMPAKGRSTRQPFSPLPPSSPPSSVVFPVRSVGREEDFVYAQENAFDEYDENVGEDKENIAASAIEHIERAESSSSDDPFGFLAVERQLKVRRDLSHHSSIGPTFKGKGIDRKARTPLGELLYEPVASSSALHQRAPTPYHPSDDLEDMYAEVAQDADKENLQPSPRRIALAALEREIDDEDDRVNFEEAEEELEETENVPALLAPPPPASDAMSDVLRTPRHSHVAKIIPLSSPFSSREGTPCDRSLPASPLSSPSPMKPLTAIRPLPLASTKKPTGATRSRQIAFMRALSSIKRPATQKKEMALSSEMTEVPTDSPTTVVRNLKEMIPERPVRRSVRASIVASATPAKPVSRADAKGKGKQKVEIVESDAEDDYEEERLSPAARKRKTKDKPQPPAKKAKMQPPPATRAPTSRRAKPASNAKTRAKGKGKDTGKVDEENSDDRRARRARIEYFKKLDGYSLQKENVYVV</sequence>
<feature type="compositionally biased region" description="Basic and acidic residues" evidence="1">
    <location>
        <begin position="402"/>
        <end position="412"/>
    </location>
</feature>
<evidence type="ECO:0000313" key="3">
    <source>
        <dbReference type="Proteomes" id="UP000186601"/>
    </source>
</evidence>
<feature type="region of interest" description="Disordered" evidence="1">
    <location>
        <begin position="266"/>
        <end position="294"/>
    </location>
</feature>